<dbReference type="GeneID" id="300941343"/>
<dbReference type="RefSeq" id="WP_089368069.1">
    <property type="nucleotide sequence ID" value="NZ_BJXZ01000002.1"/>
</dbReference>
<dbReference type="AlphaFoldDB" id="A0AAC9XXE9"/>
<feature type="transmembrane region" description="Helical" evidence="2">
    <location>
        <begin position="41"/>
        <end position="64"/>
    </location>
</feature>
<feature type="coiled-coil region" evidence="1">
    <location>
        <begin position="119"/>
        <end position="167"/>
    </location>
</feature>
<dbReference type="Proteomes" id="UP000198329">
    <property type="component" value="Chromosome I"/>
</dbReference>
<organism evidence="3 4">
    <name type="scientific">Pseudoalteromonas nigrifaciens</name>
    <dbReference type="NCBI Taxonomy" id="28109"/>
    <lineage>
        <taxon>Bacteria</taxon>
        <taxon>Pseudomonadati</taxon>
        <taxon>Pseudomonadota</taxon>
        <taxon>Gammaproteobacteria</taxon>
        <taxon>Alteromonadales</taxon>
        <taxon>Pseudoalteromonadaceae</taxon>
        <taxon>Pseudoalteromonas</taxon>
    </lineage>
</organism>
<evidence type="ECO:0000256" key="2">
    <source>
        <dbReference type="SAM" id="Phobius"/>
    </source>
</evidence>
<keyword evidence="2" id="KW-0812">Transmembrane</keyword>
<keyword evidence="1" id="KW-0175">Coiled coil</keyword>
<accession>A0AAC9XXE9</accession>
<keyword evidence="4" id="KW-1185">Reference proteome</keyword>
<reference evidence="3 4" key="1">
    <citation type="submission" date="2015-03" db="EMBL/GenBank/DDBJ databases">
        <authorList>
            <person name="Xie B.-B."/>
            <person name="Rong J.-C."/>
            <person name="Qin Q.-L."/>
            <person name="Zhang Y.-Z."/>
        </authorList>
    </citation>
    <scope>NUCLEOTIDE SEQUENCE [LARGE SCALE GENOMIC DNA]</scope>
    <source>
        <strain evidence="3 4">KMM 661</strain>
    </source>
</reference>
<protein>
    <submittedName>
        <fullName evidence="3">Uncharacterized protein</fullName>
    </submittedName>
</protein>
<keyword evidence="2" id="KW-0472">Membrane</keyword>
<dbReference type="EMBL" id="CP011036">
    <property type="protein sequence ID" value="ASM53674.1"/>
    <property type="molecule type" value="Genomic_DNA"/>
</dbReference>
<dbReference type="KEGG" id="png:PNIG_a1525"/>
<proteinExistence type="predicted"/>
<evidence type="ECO:0000313" key="3">
    <source>
        <dbReference type="EMBL" id="ASM53674.1"/>
    </source>
</evidence>
<keyword evidence="2" id="KW-1133">Transmembrane helix</keyword>
<feature type="transmembrane region" description="Helical" evidence="2">
    <location>
        <begin position="7"/>
        <end position="29"/>
    </location>
</feature>
<gene>
    <name evidence="3" type="ORF">PNIG_a1525</name>
</gene>
<sequence length="246" mass="28009">MKKLGSWVKLISLVYVLILFLLLFLYDAFVPNGSWGSFSDIAIAAFTFLISLATSLLFFAAWFAGKSWKVEREFDQASEVIGKFVHFYSHCLDARGLQVKTFIYLNEIKDSTQTEAELYEKHSGNNVELNKAVDNLKSQLAAKSEAMARAEQDHAEVILTIDALEKDILIISTHFEESKALILQEALNELRKVKVDFHDNFNEKFALISSSLLGAERSLPKLIEPESFQDYKEFDDFLDVLFNSED</sequence>
<evidence type="ECO:0000256" key="1">
    <source>
        <dbReference type="SAM" id="Coils"/>
    </source>
</evidence>
<evidence type="ECO:0000313" key="4">
    <source>
        <dbReference type="Proteomes" id="UP000198329"/>
    </source>
</evidence>
<name>A0AAC9XXE9_9GAMM</name>